<dbReference type="InterPro" id="IPR036188">
    <property type="entry name" value="FAD/NAD-bd_sf"/>
</dbReference>
<dbReference type="AlphaFoldDB" id="A0A919V3N7"/>
<dbReference type="InterPro" id="IPR006076">
    <property type="entry name" value="FAD-dep_OxRdtase"/>
</dbReference>
<comment type="caution">
    <text evidence="6">The sequence shown here is derived from an EMBL/GenBank/DDBJ whole genome shotgun (WGS) entry which is preliminary data.</text>
</comment>
<comment type="cofactor">
    <cofactor evidence="1">
        <name>FAD</name>
        <dbReference type="ChEBI" id="CHEBI:57692"/>
    </cofactor>
</comment>
<dbReference type="EMBL" id="BOOU01000019">
    <property type="protein sequence ID" value="GII76470.1"/>
    <property type="molecule type" value="Genomic_DNA"/>
</dbReference>
<dbReference type="InterPro" id="IPR045170">
    <property type="entry name" value="MTOX"/>
</dbReference>
<dbReference type="Pfam" id="PF01266">
    <property type="entry name" value="DAO"/>
    <property type="match status" value="1"/>
</dbReference>
<dbReference type="PRINTS" id="PR00411">
    <property type="entry name" value="PNDRDTASEI"/>
</dbReference>
<accession>A0A919V3N7</accession>
<feature type="domain" description="FAD dependent oxidoreductase" evidence="5">
    <location>
        <begin position="9"/>
        <end position="361"/>
    </location>
</feature>
<sequence>MSAAGDRVDLLVVGGGVTGAATAAAAARRGLRTVLAERFTLGNPHGSSHGPSRIIRLAYEGAGYVTLAREAYVRWRALERERGARLLLPTGGLDFGLAGTPSLRRTAATMESCGVAFERLPAAELAARFPQLRLDPGMAGLYQPDAGVLDADACVRALAGDARAHGAEIREHARVRLLRAGPGGVGAEVNGTDLQAGAAVLAAGSWTGSLLAEMGRPLPLVVTREQVAYFAAPGAGYRPGTFPVTIEHRAGRPPMISMFPRLSPEGGVKLMLDRNGPEIDADDLAGTVDERALAALTAHARHRLPGLGPVLAAETCRYTMAPDEDFVLDLVPGLPRVGVASACSGHGFKFGPVLGEIMVDLITAGTTARPVAPFRLDRPALVAGRPWSPA</sequence>
<proteinExistence type="predicted"/>
<evidence type="ECO:0000256" key="3">
    <source>
        <dbReference type="ARBA" id="ARBA00022827"/>
    </source>
</evidence>
<gene>
    <name evidence="6" type="primary">solA</name>
    <name evidence="6" type="ORF">Sru01_14520</name>
</gene>
<evidence type="ECO:0000256" key="2">
    <source>
        <dbReference type="ARBA" id="ARBA00022630"/>
    </source>
</evidence>
<keyword evidence="3" id="KW-0274">FAD</keyword>
<dbReference type="SUPFAM" id="SSF51905">
    <property type="entry name" value="FAD/NAD(P)-binding domain"/>
    <property type="match status" value="1"/>
</dbReference>
<evidence type="ECO:0000313" key="7">
    <source>
        <dbReference type="Proteomes" id="UP000655287"/>
    </source>
</evidence>
<keyword evidence="2" id="KW-0285">Flavoprotein</keyword>
<dbReference type="PANTHER" id="PTHR10961">
    <property type="entry name" value="PEROXISOMAL SARCOSINE OXIDASE"/>
    <property type="match status" value="1"/>
</dbReference>
<dbReference type="Gene3D" id="3.50.50.60">
    <property type="entry name" value="FAD/NAD(P)-binding domain"/>
    <property type="match status" value="1"/>
</dbReference>
<protein>
    <submittedName>
        <fullName evidence="6">N-methyltryptophan oxidase</fullName>
    </submittedName>
</protein>
<name>A0A919V3N7_9ACTN</name>
<dbReference type="GO" id="GO:0008115">
    <property type="term" value="F:sarcosine oxidase activity"/>
    <property type="evidence" value="ECO:0007669"/>
    <property type="project" value="TreeGrafter"/>
</dbReference>
<evidence type="ECO:0000313" key="6">
    <source>
        <dbReference type="EMBL" id="GII76470.1"/>
    </source>
</evidence>
<keyword evidence="7" id="KW-1185">Reference proteome</keyword>
<dbReference type="PANTHER" id="PTHR10961:SF7">
    <property type="entry name" value="FAD DEPENDENT OXIDOREDUCTASE DOMAIN-CONTAINING PROTEIN"/>
    <property type="match status" value="1"/>
</dbReference>
<evidence type="ECO:0000256" key="1">
    <source>
        <dbReference type="ARBA" id="ARBA00001974"/>
    </source>
</evidence>
<keyword evidence="4" id="KW-0560">Oxidoreductase</keyword>
<reference evidence="6" key="1">
    <citation type="submission" date="2021-01" db="EMBL/GenBank/DDBJ databases">
        <title>Whole genome shotgun sequence of Sphaerisporangium rufum NBRC 109079.</title>
        <authorList>
            <person name="Komaki H."/>
            <person name="Tamura T."/>
        </authorList>
    </citation>
    <scope>NUCLEOTIDE SEQUENCE</scope>
    <source>
        <strain evidence="6">NBRC 109079</strain>
    </source>
</reference>
<evidence type="ECO:0000256" key="4">
    <source>
        <dbReference type="ARBA" id="ARBA00023002"/>
    </source>
</evidence>
<dbReference type="Gene3D" id="3.30.9.10">
    <property type="entry name" value="D-Amino Acid Oxidase, subunit A, domain 2"/>
    <property type="match status" value="1"/>
</dbReference>
<dbReference type="GO" id="GO:0050660">
    <property type="term" value="F:flavin adenine dinucleotide binding"/>
    <property type="evidence" value="ECO:0007669"/>
    <property type="project" value="InterPro"/>
</dbReference>
<evidence type="ECO:0000259" key="5">
    <source>
        <dbReference type="Pfam" id="PF01266"/>
    </source>
</evidence>
<dbReference type="RefSeq" id="WP_203983103.1">
    <property type="nucleotide sequence ID" value="NZ_BOOU01000019.1"/>
</dbReference>
<dbReference type="Proteomes" id="UP000655287">
    <property type="component" value="Unassembled WGS sequence"/>
</dbReference>
<dbReference type="NCBIfam" id="NF008425">
    <property type="entry name" value="PRK11259.1"/>
    <property type="match status" value="1"/>
</dbReference>
<dbReference type="SUPFAM" id="SSF54373">
    <property type="entry name" value="FAD-linked reductases, C-terminal domain"/>
    <property type="match status" value="1"/>
</dbReference>
<organism evidence="6 7">
    <name type="scientific">Sphaerisporangium rufum</name>
    <dbReference type="NCBI Taxonomy" id="1381558"/>
    <lineage>
        <taxon>Bacteria</taxon>
        <taxon>Bacillati</taxon>
        <taxon>Actinomycetota</taxon>
        <taxon>Actinomycetes</taxon>
        <taxon>Streptosporangiales</taxon>
        <taxon>Streptosporangiaceae</taxon>
        <taxon>Sphaerisporangium</taxon>
    </lineage>
</organism>